<protein>
    <recommendedName>
        <fullName evidence="1">DNA binding HTH domain-containing protein</fullName>
    </recommendedName>
</protein>
<dbReference type="Proteomes" id="UP001180616">
    <property type="component" value="Chromosome"/>
</dbReference>
<accession>A0ABY9R066</accession>
<dbReference type="PRINTS" id="PR01590">
    <property type="entry name" value="HTHFIS"/>
</dbReference>
<dbReference type="EMBL" id="CP133659">
    <property type="protein sequence ID" value="WMW65171.1"/>
    <property type="molecule type" value="Genomic_DNA"/>
</dbReference>
<dbReference type="InterPro" id="IPR002197">
    <property type="entry name" value="HTH_Fis"/>
</dbReference>
<dbReference type="RefSeq" id="WP_309541204.1">
    <property type="nucleotide sequence ID" value="NZ_CP133659.1"/>
</dbReference>
<evidence type="ECO:0000259" key="1">
    <source>
        <dbReference type="Pfam" id="PF02954"/>
    </source>
</evidence>
<sequence length="169" mass="17686">MPLRARMVRHRLAPGTVASAAGTAGIASLPATADGARQAGQWGLGGFAPDKPCAAHPTAPDCCLPPDICPGVAGEIPDLPCSADISPAFPAPRGTPRASHVPPPAWKDYRNTALGSVEKGYLHHLLLASGGNITRAARMAGLSRQRLYALLRKHGVMRQWVDDAAFSKK</sequence>
<keyword evidence="3" id="KW-1185">Reference proteome</keyword>
<evidence type="ECO:0000313" key="3">
    <source>
        <dbReference type="Proteomes" id="UP001180616"/>
    </source>
</evidence>
<dbReference type="Pfam" id="PF02954">
    <property type="entry name" value="HTH_8"/>
    <property type="match status" value="1"/>
</dbReference>
<reference evidence="2" key="1">
    <citation type="submission" date="2023-09" db="EMBL/GenBank/DDBJ databases">
        <authorList>
            <consortium name="CW5 consortium"/>
            <person name="Lu C.-W."/>
        </authorList>
    </citation>
    <scope>NUCLEOTIDE SEQUENCE</scope>
    <source>
        <strain evidence="2">KPS</strain>
    </source>
</reference>
<proteinExistence type="predicted"/>
<dbReference type="InterPro" id="IPR009057">
    <property type="entry name" value="Homeodomain-like_sf"/>
</dbReference>
<organism evidence="2 3">
    <name type="scientific">Nitratidesulfovibrio liaohensis</name>
    <dbReference type="NCBI Taxonomy" id="2604158"/>
    <lineage>
        <taxon>Bacteria</taxon>
        <taxon>Pseudomonadati</taxon>
        <taxon>Thermodesulfobacteriota</taxon>
        <taxon>Desulfovibrionia</taxon>
        <taxon>Desulfovibrionales</taxon>
        <taxon>Desulfovibrionaceae</taxon>
        <taxon>Nitratidesulfovibrio</taxon>
    </lineage>
</organism>
<dbReference type="Gene3D" id="1.10.10.60">
    <property type="entry name" value="Homeodomain-like"/>
    <property type="match status" value="1"/>
</dbReference>
<feature type="domain" description="DNA binding HTH" evidence="1">
    <location>
        <begin position="115"/>
        <end position="153"/>
    </location>
</feature>
<name>A0ABY9R066_9BACT</name>
<evidence type="ECO:0000313" key="2">
    <source>
        <dbReference type="EMBL" id="WMW65171.1"/>
    </source>
</evidence>
<dbReference type="SUPFAM" id="SSF46689">
    <property type="entry name" value="Homeodomain-like"/>
    <property type="match status" value="1"/>
</dbReference>
<gene>
    <name evidence="2" type="ORF">KPS_003277</name>
</gene>